<dbReference type="Pfam" id="PF13495">
    <property type="entry name" value="Phage_int_SAM_4"/>
    <property type="match status" value="1"/>
</dbReference>
<dbReference type="InterPro" id="IPR002104">
    <property type="entry name" value="Integrase_catalytic"/>
</dbReference>
<dbReference type="Proteomes" id="UP000650081">
    <property type="component" value="Unassembled WGS sequence"/>
</dbReference>
<comment type="caution">
    <text evidence="8">The sequence shown here is derived from an EMBL/GenBank/DDBJ whole genome shotgun (WGS) entry which is preliminary data.</text>
</comment>
<dbReference type="InterPro" id="IPR013762">
    <property type="entry name" value="Integrase-like_cat_sf"/>
</dbReference>
<dbReference type="GO" id="GO:0015074">
    <property type="term" value="P:DNA integration"/>
    <property type="evidence" value="ECO:0007669"/>
    <property type="project" value="UniProtKB-KW"/>
</dbReference>
<evidence type="ECO:0000313" key="9">
    <source>
        <dbReference type="Proteomes" id="UP000650081"/>
    </source>
</evidence>
<dbReference type="PROSITE" id="PS51900">
    <property type="entry name" value="CB"/>
    <property type="match status" value="1"/>
</dbReference>
<dbReference type="InterPro" id="IPR044068">
    <property type="entry name" value="CB"/>
</dbReference>
<dbReference type="Gene3D" id="1.10.150.130">
    <property type="match status" value="1"/>
</dbReference>
<protein>
    <submittedName>
        <fullName evidence="8">Tyrosine-type recombinase/integrase</fullName>
    </submittedName>
</protein>
<evidence type="ECO:0000313" key="8">
    <source>
        <dbReference type="EMBL" id="MBC6996478.1"/>
    </source>
</evidence>
<dbReference type="RefSeq" id="WP_187468489.1">
    <property type="nucleotide sequence ID" value="NZ_JACSIT010000153.1"/>
</dbReference>
<dbReference type="EMBL" id="JACSIT010000153">
    <property type="protein sequence ID" value="MBC6996478.1"/>
    <property type="molecule type" value="Genomic_DNA"/>
</dbReference>
<dbReference type="InterPro" id="IPR011010">
    <property type="entry name" value="DNA_brk_join_enz"/>
</dbReference>
<dbReference type="GO" id="GO:0006310">
    <property type="term" value="P:DNA recombination"/>
    <property type="evidence" value="ECO:0007669"/>
    <property type="project" value="UniProtKB-KW"/>
</dbReference>
<dbReference type="InterPro" id="IPR010998">
    <property type="entry name" value="Integrase_recombinase_N"/>
</dbReference>
<dbReference type="InterPro" id="IPR050090">
    <property type="entry name" value="Tyrosine_recombinase_XerCD"/>
</dbReference>
<evidence type="ECO:0000256" key="3">
    <source>
        <dbReference type="ARBA" id="ARBA00023125"/>
    </source>
</evidence>
<dbReference type="GO" id="GO:0003677">
    <property type="term" value="F:DNA binding"/>
    <property type="evidence" value="ECO:0007669"/>
    <property type="project" value="UniProtKB-UniRule"/>
</dbReference>
<dbReference type="InterPro" id="IPR004107">
    <property type="entry name" value="Integrase_SAM-like_N"/>
</dbReference>
<feature type="domain" description="Tyr recombinase" evidence="6">
    <location>
        <begin position="226"/>
        <end position="399"/>
    </location>
</feature>
<dbReference type="PROSITE" id="PS51898">
    <property type="entry name" value="TYR_RECOMBINASE"/>
    <property type="match status" value="1"/>
</dbReference>
<keyword evidence="9" id="KW-1185">Reference proteome</keyword>
<dbReference type="SUPFAM" id="SSF56349">
    <property type="entry name" value="DNA breaking-rejoining enzymes"/>
    <property type="match status" value="1"/>
</dbReference>
<evidence type="ECO:0000259" key="7">
    <source>
        <dbReference type="PROSITE" id="PS51900"/>
    </source>
</evidence>
<dbReference type="PANTHER" id="PTHR30349">
    <property type="entry name" value="PHAGE INTEGRASE-RELATED"/>
    <property type="match status" value="1"/>
</dbReference>
<evidence type="ECO:0000256" key="4">
    <source>
        <dbReference type="ARBA" id="ARBA00023172"/>
    </source>
</evidence>
<gene>
    <name evidence="8" type="ORF">H9S92_20065</name>
</gene>
<comment type="similarity">
    <text evidence="1">Belongs to the 'phage' integrase family.</text>
</comment>
<reference evidence="8" key="1">
    <citation type="submission" date="2020-08" db="EMBL/GenBank/DDBJ databases">
        <title>Lewinella bacteria from marine environments.</title>
        <authorList>
            <person name="Zhong Y."/>
        </authorList>
    </citation>
    <scope>NUCLEOTIDE SEQUENCE</scope>
    <source>
        <strain evidence="8">KCTC 42187</strain>
    </source>
</reference>
<proteinExistence type="inferred from homology"/>
<dbReference type="Gene3D" id="1.10.443.10">
    <property type="entry name" value="Intergrase catalytic core"/>
    <property type="match status" value="1"/>
</dbReference>
<keyword evidence="4" id="KW-0233">DNA recombination</keyword>
<dbReference type="AlphaFoldDB" id="A0A923TAR9"/>
<dbReference type="PANTHER" id="PTHR30349:SF64">
    <property type="entry name" value="PROPHAGE INTEGRASE INTD-RELATED"/>
    <property type="match status" value="1"/>
</dbReference>
<dbReference type="Pfam" id="PF00589">
    <property type="entry name" value="Phage_integrase"/>
    <property type="match status" value="1"/>
</dbReference>
<organism evidence="8 9">
    <name type="scientific">Neolewinella lacunae</name>
    <dbReference type="NCBI Taxonomy" id="1517758"/>
    <lineage>
        <taxon>Bacteria</taxon>
        <taxon>Pseudomonadati</taxon>
        <taxon>Bacteroidota</taxon>
        <taxon>Saprospiria</taxon>
        <taxon>Saprospirales</taxon>
        <taxon>Lewinellaceae</taxon>
        <taxon>Neolewinella</taxon>
    </lineage>
</organism>
<evidence type="ECO:0000256" key="5">
    <source>
        <dbReference type="PROSITE-ProRule" id="PRU01248"/>
    </source>
</evidence>
<evidence type="ECO:0000256" key="1">
    <source>
        <dbReference type="ARBA" id="ARBA00008857"/>
    </source>
</evidence>
<sequence length="411" mass="47447">MRERYGVPAAETYQTWLELLRQCEDPVVITLYESPEFPGDLLIKVKGYGADQAWLKSLPDRQYDRAAQRWQVPKRPGLAERIKTYYERRGDQVIDRISVENAHSTKRRKAAEPGEQDHLLSKFSLQLRPQLKAFTDALLRMHYSRSTIKQYTTWYARYLEWLGGKVASEKATEKHVNAYLSSLAGAGASDSQLHQAANASKFYYDKVIFRPDFSLERVQRPRKSLTLPSVLSIQEIDRLLRASENLKHLTILYTLYSSGLRLAELLALRLTDVHWERNQLLVREGKGRKDRVVMLSQQLKAMLQQYFEAYQPKGWLFNGQDGESPYSPRSVQAVVRACARRAGIHRKVTPHTLCHCFATHLLERGTDVRYIQELLGHKDIKTTLLYTHVSDQHLRSIVSPLDDLLGGEKRK</sequence>
<keyword evidence="3 5" id="KW-0238">DNA-binding</keyword>
<evidence type="ECO:0000256" key="2">
    <source>
        <dbReference type="ARBA" id="ARBA00022908"/>
    </source>
</evidence>
<name>A0A923TAR9_9BACT</name>
<feature type="domain" description="Core-binding (CB)" evidence="7">
    <location>
        <begin position="125"/>
        <end position="208"/>
    </location>
</feature>
<accession>A0A923TAR9</accession>
<keyword evidence="2" id="KW-0229">DNA integration</keyword>
<evidence type="ECO:0000259" key="6">
    <source>
        <dbReference type="PROSITE" id="PS51898"/>
    </source>
</evidence>